<proteinExistence type="predicted"/>
<sequence>MARVYYTRNTFLWFGLCCFVSSIFGSIPKHSYIQSGVCTMQQRVHKKLHGTHAKLLKQHWLK</sequence>
<evidence type="ECO:0000313" key="1">
    <source>
        <dbReference type="EMBL" id="JAD66881.1"/>
    </source>
</evidence>
<name>A0A0A9BU83_ARUDO</name>
<reference evidence="1" key="2">
    <citation type="journal article" date="2015" name="Data Brief">
        <title>Shoot transcriptome of the giant reed, Arundo donax.</title>
        <authorList>
            <person name="Barrero R.A."/>
            <person name="Guerrero F.D."/>
            <person name="Moolhuijzen P."/>
            <person name="Goolsby J.A."/>
            <person name="Tidwell J."/>
            <person name="Bellgard S.E."/>
            <person name="Bellgard M.I."/>
        </authorList>
    </citation>
    <scope>NUCLEOTIDE SEQUENCE</scope>
    <source>
        <tissue evidence="1">Shoot tissue taken approximately 20 cm above the soil surface</tissue>
    </source>
</reference>
<organism evidence="1">
    <name type="scientific">Arundo donax</name>
    <name type="common">Giant reed</name>
    <name type="synonym">Donax arundinaceus</name>
    <dbReference type="NCBI Taxonomy" id="35708"/>
    <lineage>
        <taxon>Eukaryota</taxon>
        <taxon>Viridiplantae</taxon>
        <taxon>Streptophyta</taxon>
        <taxon>Embryophyta</taxon>
        <taxon>Tracheophyta</taxon>
        <taxon>Spermatophyta</taxon>
        <taxon>Magnoliopsida</taxon>
        <taxon>Liliopsida</taxon>
        <taxon>Poales</taxon>
        <taxon>Poaceae</taxon>
        <taxon>PACMAD clade</taxon>
        <taxon>Arundinoideae</taxon>
        <taxon>Arundineae</taxon>
        <taxon>Arundo</taxon>
    </lineage>
</organism>
<dbReference type="AlphaFoldDB" id="A0A0A9BU83"/>
<reference evidence="1" key="1">
    <citation type="submission" date="2014-09" db="EMBL/GenBank/DDBJ databases">
        <authorList>
            <person name="Magalhaes I.L.F."/>
            <person name="Oliveira U."/>
            <person name="Santos F.R."/>
            <person name="Vidigal T.H.D.A."/>
            <person name="Brescovit A.D."/>
            <person name="Santos A.J."/>
        </authorList>
    </citation>
    <scope>NUCLEOTIDE SEQUENCE</scope>
    <source>
        <tissue evidence="1">Shoot tissue taken approximately 20 cm above the soil surface</tissue>
    </source>
</reference>
<protein>
    <submittedName>
        <fullName evidence="1">Uncharacterized protein</fullName>
    </submittedName>
</protein>
<accession>A0A0A9BU83</accession>
<dbReference type="EMBL" id="GBRH01231014">
    <property type="protein sequence ID" value="JAD66881.1"/>
    <property type="molecule type" value="Transcribed_RNA"/>
</dbReference>